<accession>A0AAQ3SDH8</accession>
<dbReference type="InterPro" id="IPR020966">
    <property type="entry name" value="ALMT"/>
</dbReference>
<feature type="compositionally biased region" description="Low complexity" evidence="9">
    <location>
        <begin position="7"/>
        <end position="18"/>
    </location>
</feature>
<dbReference type="GO" id="GO:0034220">
    <property type="term" value="P:monoatomic ion transmembrane transport"/>
    <property type="evidence" value="ECO:0007669"/>
    <property type="project" value="UniProtKB-KW"/>
</dbReference>
<feature type="transmembrane region" description="Helical" evidence="10">
    <location>
        <begin position="188"/>
        <end position="209"/>
    </location>
</feature>
<evidence type="ECO:0000256" key="10">
    <source>
        <dbReference type="SAM" id="Phobius"/>
    </source>
</evidence>
<keyword evidence="8" id="KW-0407">Ion channel</keyword>
<evidence type="ECO:0000256" key="4">
    <source>
        <dbReference type="ARBA" id="ARBA00022692"/>
    </source>
</evidence>
<evidence type="ECO:0000313" key="11">
    <source>
        <dbReference type="EMBL" id="WVZ51293.1"/>
    </source>
</evidence>
<sequence length="536" mass="58590">MGDPATTSSSTESSSSNNNGGGSEGDRDRNSTSSSSSWSCCRWRLFSAPAEWVWLSADGFGKKATGIARDDPRRVAHSFKVGFALTLVSVVYYVTPLFNGFGGSAAMWAVLTVVIVMEFTVGATLSKGLNRALATLVASCLAVGAHEVASLIVPSSEKAESILLVVFVFFVASAATFALFIPEIKARFDYGVSIFILTFSLVAVSSYRVEEVLPLALQRTSTILAGVAICLCTTVFVFPVWAGEDLHKLVAGNLDKLAEFLEGENAGSENLEAKDFLHVYKSVLGSKDKEESLCALAKWEPPHGKFRFGYPWSQYQELGTLCRQCASAMEALASYIVILGKSQVIANAPIGQLFHHQRLCNQYPEANPELCLEVPRTCNQMSLHSARALRELASAIRSRTTPFPANDDLSAAMNAANDCRSELMEDAALLRVMHAAVIASLLSDLVMQIDKITESVDNLARLARFKSPEKITQNDVVINILLQYPLSIASASQRYCIAIDQQPNNKHKRWTPLVGLLRGWDRTKWRENTVVEEIDD</sequence>
<keyword evidence="12" id="KW-1185">Reference proteome</keyword>
<evidence type="ECO:0000256" key="6">
    <source>
        <dbReference type="ARBA" id="ARBA00023065"/>
    </source>
</evidence>
<dbReference type="Pfam" id="PF11744">
    <property type="entry name" value="ALMT"/>
    <property type="match status" value="1"/>
</dbReference>
<evidence type="ECO:0008006" key="13">
    <source>
        <dbReference type="Google" id="ProtNLM"/>
    </source>
</evidence>
<evidence type="ECO:0000256" key="3">
    <source>
        <dbReference type="ARBA" id="ARBA00022448"/>
    </source>
</evidence>
<evidence type="ECO:0000256" key="1">
    <source>
        <dbReference type="ARBA" id="ARBA00004141"/>
    </source>
</evidence>
<dbReference type="EMBL" id="CP144745">
    <property type="protein sequence ID" value="WVZ51293.1"/>
    <property type="molecule type" value="Genomic_DNA"/>
</dbReference>
<evidence type="ECO:0000256" key="9">
    <source>
        <dbReference type="SAM" id="MobiDB-lite"/>
    </source>
</evidence>
<keyword evidence="5 10" id="KW-1133">Transmembrane helix</keyword>
<feature type="transmembrane region" description="Helical" evidence="10">
    <location>
        <begin position="105"/>
        <end position="125"/>
    </location>
</feature>
<dbReference type="Proteomes" id="UP001341281">
    <property type="component" value="Chromosome 01"/>
</dbReference>
<gene>
    <name evidence="11" type="ORF">U9M48_002449</name>
</gene>
<evidence type="ECO:0000256" key="5">
    <source>
        <dbReference type="ARBA" id="ARBA00022989"/>
    </source>
</evidence>
<comment type="similarity">
    <text evidence="2">Belongs to the aromatic acid exporter (TC 2.A.85) family.</text>
</comment>
<comment type="subcellular location">
    <subcellularLocation>
        <location evidence="1">Membrane</location>
        <topology evidence="1">Multi-pass membrane protein</topology>
    </subcellularLocation>
</comment>
<keyword evidence="7 10" id="KW-0472">Membrane</keyword>
<feature type="transmembrane region" description="Helical" evidence="10">
    <location>
        <begin position="221"/>
        <end position="242"/>
    </location>
</feature>
<dbReference type="GO" id="GO:0015743">
    <property type="term" value="P:malate transport"/>
    <property type="evidence" value="ECO:0007669"/>
    <property type="project" value="InterPro"/>
</dbReference>
<dbReference type="GO" id="GO:0016020">
    <property type="term" value="C:membrane"/>
    <property type="evidence" value="ECO:0007669"/>
    <property type="project" value="UniProtKB-SubCell"/>
</dbReference>
<dbReference type="PANTHER" id="PTHR31086">
    <property type="entry name" value="ALUMINUM-ACTIVATED MALATE TRANSPORTER 10"/>
    <property type="match status" value="1"/>
</dbReference>
<evidence type="ECO:0000256" key="8">
    <source>
        <dbReference type="ARBA" id="ARBA00023303"/>
    </source>
</evidence>
<feature type="region of interest" description="Disordered" evidence="9">
    <location>
        <begin position="1"/>
        <end position="37"/>
    </location>
</feature>
<organism evidence="11 12">
    <name type="scientific">Paspalum notatum var. saurae</name>
    <dbReference type="NCBI Taxonomy" id="547442"/>
    <lineage>
        <taxon>Eukaryota</taxon>
        <taxon>Viridiplantae</taxon>
        <taxon>Streptophyta</taxon>
        <taxon>Embryophyta</taxon>
        <taxon>Tracheophyta</taxon>
        <taxon>Spermatophyta</taxon>
        <taxon>Magnoliopsida</taxon>
        <taxon>Liliopsida</taxon>
        <taxon>Poales</taxon>
        <taxon>Poaceae</taxon>
        <taxon>PACMAD clade</taxon>
        <taxon>Panicoideae</taxon>
        <taxon>Andropogonodae</taxon>
        <taxon>Paspaleae</taxon>
        <taxon>Paspalinae</taxon>
        <taxon>Paspalum</taxon>
    </lineage>
</organism>
<name>A0AAQ3SDH8_PASNO</name>
<feature type="transmembrane region" description="Helical" evidence="10">
    <location>
        <begin position="161"/>
        <end position="181"/>
    </location>
</feature>
<evidence type="ECO:0000313" key="12">
    <source>
        <dbReference type="Proteomes" id="UP001341281"/>
    </source>
</evidence>
<reference evidence="11 12" key="1">
    <citation type="submission" date="2024-02" db="EMBL/GenBank/DDBJ databases">
        <title>High-quality chromosome-scale genome assembly of Pensacola bahiagrass (Paspalum notatum Flugge var. saurae).</title>
        <authorList>
            <person name="Vega J.M."/>
            <person name="Podio M."/>
            <person name="Orjuela J."/>
            <person name="Siena L.A."/>
            <person name="Pessino S.C."/>
            <person name="Combes M.C."/>
            <person name="Mariac C."/>
            <person name="Albertini E."/>
            <person name="Pupilli F."/>
            <person name="Ortiz J.P.A."/>
            <person name="Leblanc O."/>
        </authorList>
    </citation>
    <scope>NUCLEOTIDE SEQUENCE [LARGE SCALE GENOMIC DNA]</scope>
    <source>
        <strain evidence="11">R1</strain>
        <tissue evidence="11">Leaf</tissue>
    </source>
</reference>
<dbReference type="AlphaFoldDB" id="A0AAQ3SDH8"/>
<keyword evidence="6" id="KW-0406">Ion transport</keyword>
<feature type="transmembrane region" description="Helical" evidence="10">
    <location>
        <begin position="132"/>
        <end position="155"/>
    </location>
</feature>
<evidence type="ECO:0000256" key="2">
    <source>
        <dbReference type="ARBA" id="ARBA00007079"/>
    </source>
</evidence>
<protein>
    <recommendedName>
        <fullName evidence="13">Aluminum-activated malate transporter</fullName>
    </recommendedName>
</protein>
<evidence type="ECO:0000256" key="7">
    <source>
        <dbReference type="ARBA" id="ARBA00023136"/>
    </source>
</evidence>
<keyword evidence="3" id="KW-0813">Transport</keyword>
<keyword evidence="4 10" id="KW-0812">Transmembrane</keyword>
<proteinExistence type="inferred from homology"/>